<evidence type="ECO:0000313" key="1">
    <source>
        <dbReference type="EMBL" id="QHT91647.1"/>
    </source>
</evidence>
<proteinExistence type="predicted"/>
<reference evidence="1" key="1">
    <citation type="journal article" date="2020" name="Nature">
        <title>Giant virus diversity and host interactions through global metagenomics.</title>
        <authorList>
            <person name="Schulz F."/>
            <person name="Roux S."/>
            <person name="Paez-Espino D."/>
            <person name="Jungbluth S."/>
            <person name="Walsh D.A."/>
            <person name="Denef V.J."/>
            <person name="McMahon K.D."/>
            <person name="Konstantinidis K.T."/>
            <person name="Eloe-Fadrosh E.A."/>
            <person name="Kyrpides N.C."/>
            <person name="Woyke T."/>
        </authorList>
    </citation>
    <scope>NUCLEOTIDE SEQUENCE</scope>
    <source>
        <strain evidence="1">GVMAG-M-3300023184-86</strain>
    </source>
</reference>
<protein>
    <submittedName>
        <fullName evidence="1">Uncharacterized protein</fullName>
    </submittedName>
</protein>
<name>A0A6C0II94_9ZZZZ</name>
<dbReference type="AlphaFoldDB" id="A0A6C0II94"/>
<accession>A0A6C0II94</accession>
<organism evidence="1">
    <name type="scientific">viral metagenome</name>
    <dbReference type="NCBI Taxonomy" id="1070528"/>
    <lineage>
        <taxon>unclassified sequences</taxon>
        <taxon>metagenomes</taxon>
        <taxon>organismal metagenomes</taxon>
    </lineage>
</organism>
<sequence length="123" mass="14553">MGNLCSGINHNNIVINIEDEKIIKHKKDIITAFEKNLCLCFQINDGRKYIGKPQIYNNLQDINYVYIILYRDIPLWYHVGEEKKQIYIRGIENIITMNESEIEDSSKYTNRAPLFVQRLFPDN</sequence>
<dbReference type="EMBL" id="MN740167">
    <property type="protein sequence ID" value="QHT91647.1"/>
    <property type="molecule type" value="Genomic_DNA"/>
</dbReference>